<keyword evidence="2 3" id="KW-0413">Isomerase</keyword>
<feature type="binding site" evidence="3">
    <location>
        <begin position="81"/>
        <end position="84"/>
    </location>
    <ligand>
        <name>substrate</name>
    </ligand>
</feature>
<dbReference type="FunFam" id="3.40.50.1360:FF:000001">
    <property type="entry name" value="Ribose-5-phosphate isomerase A"/>
    <property type="match status" value="1"/>
</dbReference>
<dbReference type="InterPro" id="IPR020672">
    <property type="entry name" value="Ribose5P_isomerase_typA_subgr"/>
</dbReference>
<sequence length="229" mass="24942">MNLKEIAARKAAEFVEDGMIVGLGTGSTAYYFVEALGERMKKEGLNIVGVTTSHATAKQAEALGIPLKSINEVASVDLTVDGADEVDRNGQGIKGGGGALLYEKVVATYSKTYVWIIDESKEKEYLGAFPLPIEVVPYGSERLFQLFVEKGMEPTWRKTEDGKLFVTDGGHFIIDCHMDKIQDPITLANELDHLTGVVEHGLFINMVNAIVVGTERDGAVVVQNTNKHK</sequence>
<gene>
    <name evidence="3" type="primary">rpiA</name>
    <name evidence="4" type="ORF">C683_0016</name>
</gene>
<accession>K8ZN43</accession>
<dbReference type="GO" id="GO:0009052">
    <property type="term" value="P:pentose-phosphate shunt, non-oxidative branch"/>
    <property type="evidence" value="ECO:0007669"/>
    <property type="project" value="UniProtKB-UniRule"/>
</dbReference>
<dbReference type="Gene3D" id="3.30.70.260">
    <property type="match status" value="1"/>
</dbReference>
<dbReference type="PANTHER" id="PTHR43748:SF3">
    <property type="entry name" value="RIBOSE-5-PHOSPHATE ISOMERASE 3, CHLOROPLASTIC-RELATED"/>
    <property type="match status" value="1"/>
</dbReference>
<comment type="similarity">
    <text evidence="3">Belongs to the ribose 5-phosphate isomerase family.</text>
</comment>
<dbReference type="CDD" id="cd01398">
    <property type="entry name" value="RPI_A"/>
    <property type="match status" value="1"/>
</dbReference>
<feature type="active site" description="Proton acceptor" evidence="3">
    <location>
        <position position="103"/>
    </location>
</feature>
<dbReference type="SUPFAM" id="SSF75445">
    <property type="entry name" value="D-ribose-5-phosphate isomerase (RpiA), lid domain"/>
    <property type="match status" value="1"/>
</dbReference>
<dbReference type="EC" id="5.3.1.6" evidence="3"/>
<comment type="function">
    <text evidence="3">Catalyzes the reversible conversion of ribose-5-phosphate to ribulose 5-phosphate.</text>
</comment>
<dbReference type="NCBIfam" id="TIGR00021">
    <property type="entry name" value="rpiA"/>
    <property type="match status" value="1"/>
</dbReference>
<dbReference type="EMBL" id="AMYT01000002">
    <property type="protein sequence ID" value="EKU27973.1"/>
    <property type="molecule type" value="Genomic_DNA"/>
</dbReference>
<dbReference type="Gene3D" id="3.40.50.1360">
    <property type="match status" value="1"/>
</dbReference>
<name>K8ZN43_9ENTE</name>
<dbReference type="eggNOG" id="COG0120">
    <property type="taxonomic scope" value="Bacteria"/>
</dbReference>
<protein>
    <recommendedName>
        <fullName evidence="3">Ribose-5-phosphate isomerase A</fullName>
        <ecNumber evidence="3">5.3.1.6</ecNumber>
    </recommendedName>
    <alternativeName>
        <fullName evidence="3">Phosphoriboisomerase A</fullName>
        <shortName evidence="3">PRI</shortName>
    </alternativeName>
</protein>
<dbReference type="AlphaFoldDB" id="K8ZN43"/>
<dbReference type="PANTHER" id="PTHR43748">
    <property type="entry name" value="RIBOSE-5-PHOSPHATE ISOMERASE 3, CHLOROPLASTIC-RELATED"/>
    <property type="match status" value="1"/>
</dbReference>
<comment type="catalytic activity">
    <reaction evidence="1 3">
        <text>aldehydo-D-ribose 5-phosphate = D-ribulose 5-phosphate</text>
        <dbReference type="Rhea" id="RHEA:14657"/>
        <dbReference type="ChEBI" id="CHEBI:58121"/>
        <dbReference type="ChEBI" id="CHEBI:58273"/>
        <dbReference type="EC" id="5.3.1.6"/>
    </reaction>
</comment>
<keyword evidence="5" id="KW-1185">Reference proteome</keyword>
<dbReference type="PATRIC" id="fig|1234409.3.peg.14"/>
<dbReference type="InterPro" id="IPR037171">
    <property type="entry name" value="NagB/RpiA_transferase-like"/>
</dbReference>
<evidence type="ECO:0000256" key="1">
    <source>
        <dbReference type="ARBA" id="ARBA00001713"/>
    </source>
</evidence>
<proteinExistence type="inferred from homology"/>
<evidence type="ECO:0000256" key="3">
    <source>
        <dbReference type="HAMAP-Rule" id="MF_00170"/>
    </source>
</evidence>
<dbReference type="HAMAP" id="MF_00170">
    <property type="entry name" value="Rib_5P_isom_A"/>
    <property type="match status" value="1"/>
</dbReference>
<dbReference type="OrthoDB" id="5870696at2"/>
<comment type="subunit">
    <text evidence="3">Homodimer.</text>
</comment>
<evidence type="ECO:0000313" key="4">
    <source>
        <dbReference type="EMBL" id="EKU27973.1"/>
    </source>
</evidence>
<dbReference type="STRING" id="1234409.C683_0016"/>
<dbReference type="Proteomes" id="UP000016057">
    <property type="component" value="Unassembled WGS sequence"/>
</dbReference>
<dbReference type="UniPathway" id="UPA00115">
    <property type="reaction ID" value="UER00412"/>
</dbReference>
<dbReference type="InterPro" id="IPR050262">
    <property type="entry name" value="Ribose-5P_isomerase"/>
</dbReference>
<dbReference type="InterPro" id="IPR004788">
    <property type="entry name" value="Ribose5P_isomerase_type_A"/>
</dbReference>
<dbReference type="Pfam" id="PF06026">
    <property type="entry name" value="Rib_5-P_isom_A"/>
    <property type="match status" value="1"/>
</dbReference>
<dbReference type="SUPFAM" id="SSF100950">
    <property type="entry name" value="NagB/RpiA/CoA transferase-like"/>
    <property type="match status" value="1"/>
</dbReference>
<comment type="pathway">
    <text evidence="3">Carbohydrate degradation; pentose phosphate pathway; D-ribose 5-phosphate from D-ribulose 5-phosphate (non-oxidative stage): step 1/1.</text>
</comment>
<feature type="binding site" evidence="3">
    <location>
        <begin position="94"/>
        <end position="97"/>
    </location>
    <ligand>
        <name>substrate</name>
    </ligand>
</feature>
<evidence type="ECO:0000256" key="2">
    <source>
        <dbReference type="ARBA" id="ARBA00023235"/>
    </source>
</evidence>
<dbReference type="GO" id="GO:0004751">
    <property type="term" value="F:ribose-5-phosphate isomerase activity"/>
    <property type="evidence" value="ECO:0007669"/>
    <property type="project" value="UniProtKB-UniRule"/>
</dbReference>
<organism evidence="4 5">
    <name type="scientific">Catellicoccus marimammalium M35/04/3</name>
    <dbReference type="NCBI Taxonomy" id="1234409"/>
    <lineage>
        <taxon>Bacteria</taxon>
        <taxon>Bacillati</taxon>
        <taxon>Bacillota</taxon>
        <taxon>Bacilli</taxon>
        <taxon>Lactobacillales</taxon>
        <taxon>Enterococcaceae</taxon>
        <taxon>Catellicoccus</taxon>
    </lineage>
</organism>
<dbReference type="NCBIfam" id="NF001924">
    <property type="entry name" value="PRK00702.1"/>
    <property type="match status" value="1"/>
</dbReference>
<dbReference type="RefSeq" id="WP_009488045.1">
    <property type="nucleotide sequence ID" value="NZ_AMYT01000002.1"/>
</dbReference>
<evidence type="ECO:0000313" key="5">
    <source>
        <dbReference type="Proteomes" id="UP000016057"/>
    </source>
</evidence>
<feature type="binding site" evidence="3">
    <location>
        <position position="121"/>
    </location>
    <ligand>
        <name>substrate</name>
    </ligand>
</feature>
<feature type="binding site" evidence="3">
    <location>
        <begin position="25"/>
        <end position="28"/>
    </location>
    <ligand>
        <name>substrate</name>
    </ligand>
</feature>
<comment type="caution">
    <text evidence="4">The sequence shown here is derived from an EMBL/GenBank/DDBJ whole genome shotgun (WGS) entry which is preliminary data.</text>
</comment>
<reference evidence="4 5" key="1">
    <citation type="journal article" date="2013" name="Genome Announc.">
        <title>Draft Genome Sequence of Catellicoccus marimammalium, a Novel Species Commonly Found in Gull Feces.</title>
        <authorList>
            <person name="Weigand M.R."/>
            <person name="Ryu H."/>
            <person name="Bozcek L."/>
            <person name="Konstantinidis K.T."/>
            <person name="Santo Domingo J.W."/>
        </authorList>
    </citation>
    <scope>NUCLEOTIDE SEQUENCE [LARGE SCALE GENOMIC DNA]</scope>
    <source>
        <strain evidence="4 5">M35/04/3</strain>
    </source>
</reference>